<gene>
    <name evidence="2" type="ORF">J421_2431</name>
</gene>
<dbReference type="InParanoid" id="W0RKK6"/>
<evidence type="ECO:0000313" key="2">
    <source>
        <dbReference type="EMBL" id="AHG89968.1"/>
    </source>
</evidence>
<dbReference type="KEGG" id="gba:J421_2431"/>
<reference evidence="2 3" key="1">
    <citation type="journal article" date="2014" name="Genome Announc.">
        <title>Genome Sequence and Methylome of Soil Bacterium Gemmatirosa kalamazoonensis KBS708T, a Member of the Rarely Cultivated Gemmatimonadetes Phylum.</title>
        <authorList>
            <person name="Debruyn J.M."/>
            <person name="Radosevich M."/>
            <person name="Wommack K.E."/>
            <person name="Polson S.W."/>
            <person name="Hauser L.J."/>
            <person name="Fawaz M.N."/>
            <person name="Korlach J."/>
            <person name="Tsai Y.C."/>
        </authorList>
    </citation>
    <scope>NUCLEOTIDE SEQUENCE [LARGE SCALE GENOMIC DNA]</scope>
    <source>
        <strain evidence="2 3">KBS708</strain>
    </source>
</reference>
<keyword evidence="3" id="KW-1185">Reference proteome</keyword>
<feature type="region of interest" description="Disordered" evidence="1">
    <location>
        <begin position="1"/>
        <end position="31"/>
    </location>
</feature>
<organism evidence="2 3">
    <name type="scientific">Gemmatirosa kalamazoonensis</name>
    <dbReference type="NCBI Taxonomy" id="861299"/>
    <lineage>
        <taxon>Bacteria</taxon>
        <taxon>Pseudomonadati</taxon>
        <taxon>Gemmatimonadota</taxon>
        <taxon>Gemmatimonadia</taxon>
        <taxon>Gemmatimonadales</taxon>
        <taxon>Gemmatimonadaceae</taxon>
        <taxon>Gemmatirosa</taxon>
    </lineage>
</organism>
<dbReference type="AlphaFoldDB" id="W0RKK6"/>
<sequence>MRRFRVIRGGLDRPPTDTHDVQEPPEDQEDPALTGRLRSLYAPPAENYWDGFEATIMAAVRAGRAAPAAAAEWIQTLARWARPGLAAATVLLGVLGGVWLQTRGSRSDALYRAVLEESPAFTIEPLDEEFARATDNWGPASSATSDQARAAAYLLTDGVKRPARVPRELEGSPDASADPAPDAASPVDSARARRDTTPRRPTP</sequence>
<proteinExistence type="predicted"/>
<feature type="region of interest" description="Disordered" evidence="1">
    <location>
        <begin position="162"/>
        <end position="203"/>
    </location>
</feature>
<protein>
    <submittedName>
        <fullName evidence="2">Uncharacterized protein</fullName>
    </submittedName>
</protein>
<dbReference type="STRING" id="861299.J421_2431"/>
<feature type="compositionally biased region" description="Basic and acidic residues" evidence="1">
    <location>
        <begin position="190"/>
        <end position="203"/>
    </location>
</feature>
<feature type="compositionally biased region" description="Basic and acidic residues" evidence="1">
    <location>
        <begin position="10"/>
        <end position="22"/>
    </location>
</feature>
<evidence type="ECO:0000313" key="3">
    <source>
        <dbReference type="Proteomes" id="UP000019151"/>
    </source>
</evidence>
<dbReference type="RefSeq" id="WP_104022552.1">
    <property type="nucleotide sequence ID" value="NZ_CP007128.1"/>
</dbReference>
<dbReference type="Proteomes" id="UP000019151">
    <property type="component" value="Chromosome"/>
</dbReference>
<feature type="compositionally biased region" description="Low complexity" evidence="1">
    <location>
        <begin position="172"/>
        <end position="189"/>
    </location>
</feature>
<accession>W0RKK6</accession>
<evidence type="ECO:0000256" key="1">
    <source>
        <dbReference type="SAM" id="MobiDB-lite"/>
    </source>
</evidence>
<dbReference type="EMBL" id="CP007128">
    <property type="protein sequence ID" value="AHG89968.1"/>
    <property type="molecule type" value="Genomic_DNA"/>
</dbReference>
<dbReference type="HOGENOM" id="CLU_1347298_0_0_0"/>
<name>W0RKK6_9BACT</name>